<dbReference type="InterPro" id="IPR005895">
    <property type="entry name" value="ABC_transptr_haem_export_CcmA"/>
</dbReference>
<dbReference type="InterPro" id="IPR003593">
    <property type="entry name" value="AAA+_ATPase"/>
</dbReference>
<reference evidence="8 9" key="1">
    <citation type="submission" date="2019-07" db="EMBL/GenBank/DDBJ databases">
        <title>Novel species isolated from glacier.</title>
        <authorList>
            <person name="Liu Q."/>
            <person name="Xin Y.-H."/>
        </authorList>
    </citation>
    <scope>NUCLEOTIDE SEQUENCE [LARGE SCALE GENOMIC DNA]</scope>
    <source>
        <strain evidence="8 9">LB1R16</strain>
    </source>
</reference>
<organism evidence="8 9">
    <name type="scientific">Glacieibacterium frigidum</name>
    <dbReference type="NCBI Taxonomy" id="2593303"/>
    <lineage>
        <taxon>Bacteria</taxon>
        <taxon>Pseudomonadati</taxon>
        <taxon>Pseudomonadota</taxon>
        <taxon>Alphaproteobacteria</taxon>
        <taxon>Sphingomonadales</taxon>
        <taxon>Sphingosinicellaceae</taxon>
        <taxon>Glacieibacterium</taxon>
    </lineage>
</organism>
<gene>
    <name evidence="8" type="primary">ccmA</name>
    <name evidence="8" type="ORF">FMM06_15280</name>
</gene>
<evidence type="ECO:0000259" key="7">
    <source>
        <dbReference type="PROSITE" id="PS50893"/>
    </source>
</evidence>
<dbReference type="InterPro" id="IPR027417">
    <property type="entry name" value="P-loop_NTPase"/>
</dbReference>
<keyword evidence="9" id="KW-1185">Reference proteome</keyword>
<keyword evidence="4 8" id="KW-0067">ATP-binding</keyword>
<keyword evidence="5" id="KW-1278">Translocase</keyword>
<proteinExistence type="predicted"/>
<dbReference type="PANTHER" id="PTHR43499">
    <property type="entry name" value="ABC TRANSPORTER I FAMILY MEMBER 1"/>
    <property type="match status" value="1"/>
</dbReference>
<evidence type="ECO:0000313" key="9">
    <source>
        <dbReference type="Proteomes" id="UP000317894"/>
    </source>
</evidence>
<dbReference type="Proteomes" id="UP000317894">
    <property type="component" value="Unassembled WGS sequence"/>
</dbReference>
<dbReference type="GO" id="GO:0022857">
    <property type="term" value="F:transmembrane transporter activity"/>
    <property type="evidence" value="ECO:0007669"/>
    <property type="project" value="InterPro"/>
</dbReference>
<sequence length="201" mass="20269">MRQHDGYEGSVTGTKLIATDLACVRGGRTVFEGVSFTLGAGGAVQVEGPNGTGKSSLLRILAGLLDPAGGTLANDFGTAWLGADATLKPGTRLRGELLHWARLDGRPAAAVDAALAAFDLTPLAELPVDVLSSGQRRRAALARVHASGAALWLLDEPGVGLDTASLGLLAAAIAVHRAGGGAVVVATHGDIGVDAPDRLTL</sequence>
<dbReference type="EMBL" id="VJWA01000002">
    <property type="protein sequence ID" value="TRW15016.1"/>
    <property type="molecule type" value="Genomic_DNA"/>
</dbReference>
<dbReference type="InterPro" id="IPR003439">
    <property type="entry name" value="ABC_transporter-like_ATP-bd"/>
</dbReference>
<accession>A0A552U9W9</accession>
<evidence type="ECO:0000256" key="5">
    <source>
        <dbReference type="ARBA" id="ARBA00022967"/>
    </source>
</evidence>
<dbReference type="AlphaFoldDB" id="A0A552U9W9"/>
<protein>
    <submittedName>
        <fullName evidence="8">Heme ABC exporter ATP-binding protein CcmA</fullName>
    </submittedName>
</protein>
<dbReference type="SUPFAM" id="SSF52540">
    <property type="entry name" value="P-loop containing nucleoside triphosphate hydrolases"/>
    <property type="match status" value="1"/>
</dbReference>
<keyword evidence="6" id="KW-0472">Membrane</keyword>
<keyword evidence="2" id="KW-0547">Nucleotide-binding</keyword>
<evidence type="ECO:0000256" key="3">
    <source>
        <dbReference type="ARBA" id="ARBA00022748"/>
    </source>
</evidence>
<dbReference type="Gene3D" id="3.40.50.300">
    <property type="entry name" value="P-loop containing nucleotide triphosphate hydrolases"/>
    <property type="match status" value="1"/>
</dbReference>
<dbReference type="PANTHER" id="PTHR43499:SF1">
    <property type="entry name" value="ABC TRANSPORTER I FAMILY MEMBER 1"/>
    <property type="match status" value="1"/>
</dbReference>
<feature type="domain" description="ABC transporter" evidence="7">
    <location>
        <begin position="16"/>
        <end position="201"/>
    </location>
</feature>
<keyword evidence="3" id="KW-0201">Cytochrome c-type biogenesis</keyword>
<comment type="caution">
    <text evidence="8">The sequence shown here is derived from an EMBL/GenBank/DDBJ whole genome shotgun (WGS) entry which is preliminary data.</text>
</comment>
<dbReference type="SMART" id="SM00382">
    <property type="entry name" value="AAA"/>
    <property type="match status" value="1"/>
</dbReference>
<dbReference type="PROSITE" id="PS50893">
    <property type="entry name" value="ABC_TRANSPORTER_2"/>
    <property type="match status" value="1"/>
</dbReference>
<dbReference type="Pfam" id="PF00005">
    <property type="entry name" value="ABC_tran"/>
    <property type="match status" value="1"/>
</dbReference>
<evidence type="ECO:0000256" key="4">
    <source>
        <dbReference type="ARBA" id="ARBA00022840"/>
    </source>
</evidence>
<dbReference type="OrthoDB" id="9800654at2"/>
<dbReference type="GO" id="GO:0017004">
    <property type="term" value="P:cytochrome complex assembly"/>
    <property type="evidence" value="ECO:0007669"/>
    <property type="project" value="UniProtKB-KW"/>
</dbReference>
<evidence type="ECO:0000256" key="1">
    <source>
        <dbReference type="ARBA" id="ARBA00022448"/>
    </source>
</evidence>
<dbReference type="GO" id="GO:0005524">
    <property type="term" value="F:ATP binding"/>
    <property type="evidence" value="ECO:0007669"/>
    <property type="project" value="UniProtKB-KW"/>
</dbReference>
<dbReference type="GO" id="GO:0016887">
    <property type="term" value="F:ATP hydrolysis activity"/>
    <property type="evidence" value="ECO:0007669"/>
    <property type="project" value="InterPro"/>
</dbReference>
<evidence type="ECO:0000256" key="6">
    <source>
        <dbReference type="ARBA" id="ARBA00023136"/>
    </source>
</evidence>
<dbReference type="RefSeq" id="WP_144335185.1">
    <property type="nucleotide sequence ID" value="NZ_VJWA01000002.1"/>
</dbReference>
<name>A0A552U9W9_9SPHN</name>
<keyword evidence="1" id="KW-0813">Transport</keyword>
<evidence type="ECO:0000256" key="2">
    <source>
        <dbReference type="ARBA" id="ARBA00022741"/>
    </source>
</evidence>
<evidence type="ECO:0000313" key="8">
    <source>
        <dbReference type="EMBL" id="TRW15016.1"/>
    </source>
</evidence>
<dbReference type="NCBIfam" id="TIGR01189">
    <property type="entry name" value="ccmA"/>
    <property type="match status" value="1"/>
</dbReference>